<comment type="caution">
    <text evidence="4">The sequence shown here is derived from an EMBL/GenBank/DDBJ whole genome shotgun (WGS) entry which is preliminary data.</text>
</comment>
<dbReference type="Pfam" id="PF25555">
    <property type="entry name" value="RAB3A-like_C"/>
    <property type="match status" value="1"/>
</dbReference>
<protein>
    <recommendedName>
        <fullName evidence="3">GDP/GTP exchange factor Sec2 N-terminal domain-containing protein</fullName>
    </recommendedName>
</protein>
<dbReference type="PANTHER" id="PTHR14430:SF0">
    <property type="entry name" value="SEC2P DOMAIN-CONTAINING PROTEIN"/>
    <property type="match status" value="1"/>
</dbReference>
<accession>A0A9P6Y4Z2</accession>
<dbReference type="EMBL" id="JAANIT010001642">
    <property type="protein sequence ID" value="KAG1539342.1"/>
    <property type="molecule type" value="Genomic_DNA"/>
</dbReference>
<dbReference type="AlphaFoldDB" id="A0A9P6Y4Z2"/>
<evidence type="ECO:0000256" key="1">
    <source>
        <dbReference type="ARBA" id="ARBA00023054"/>
    </source>
</evidence>
<feature type="domain" description="GDP/GTP exchange factor Sec2 N-terminal" evidence="3">
    <location>
        <begin position="55"/>
        <end position="188"/>
    </location>
</feature>
<sequence length="456" mass="52960">MSRMTTQTTCESPLVIQLADQTKCQCKDFVITDCTDCQPLLSSAFQPTQTQLLLLKNQKESLVKKGQSLADLIHSLEQPIREKSEARERTIEGIESLERDLKVLRAKCEDEAIQVELIQKSKETVKKELEELNTRLFEEVDKMVRSEREEQARIRQENEDLEQALKEASGRLEDVVGQLEALKDQMKKRPPTAYDCHFRAQLEMMARPGSGYRLETVKDEAALMDLSDFIQLAGQTPLRKLHSLRYMKYCIREDIEPCLRFGPNPRLATKKIMDSILVKTCFVEECPEGFREKRQSREDVTATLWERFKNNHSSFSGCQACGRRVKEEEKENVLRYRFRISYFDEWACVDRYCRDRLVAVIEFYSFIRHLRTGFYKHQSIHELYQQTSRLRLQMLLARMGALPYLLSSCHMDTQEVITAFHGQENGFPYLDSTNERLSSSTDSTITSTSSITSFTS</sequence>
<dbReference type="GO" id="GO:0006887">
    <property type="term" value="P:exocytosis"/>
    <property type="evidence" value="ECO:0007669"/>
    <property type="project" value="TreeGrafter"/>
</dbReference>
<organism evidence="4 5">
    <name type="scientific">Rhizopus oryzae</name>
    <name type="common">Mucormycosis agent</name>
    <name type="synonym">Rhizopus arrhizus var. delemar</name>
    <dbReference type="NCBI Taxonomy" id="64495"/>
    <lineage>
        <taxon>Eukaryota</taxon>
        <taxon>Fungi</taxon>
        <taxon>Fungi incertae sedis</taxon>
        <taxon>Mucoromycota</taxon>
        <taxon>Mucoromycotina</taxon>
        <taxon>Mucoromycetes</taxon>
        <taxon>Mucorales</taxon>
        <taxon>Mucorineae</taxon>
        <taxon>Rhizopodaceae</taxon>
        <taxon>Rhizopus</taxon>
    </lineage>
</organism>
<gene>
    <name evidence="4" type="ORF">G6F51_009194</name>
</gene>
<dbReference type="Gene3D" id="6.10.140.910">
    <property type="match status" value="1"/>
</dbReference>
<dbReference type="GO" id="GO:0070319">
    <property type="term" value="C:Golgi to plasma membrane transport vesicle"/>
    <property type="evidence" value="ECO:0007669"/>
    <property type="project" value="TreeGrafter"/>
</dbReference>
<dbReference type="InterPro" id="IPR009449">
    <property type="entry name" value="Sec2_N"/>
</dbReference>
<proteinExistence type="predicted"/>
<dbReference type="InterPro" id="IPR040351">
    <property type="entry name" value="RAB3IL/RAB3IP/Sec2"/>
</dbReference>
<dbReference type="CDD" id="cd21044">
    <property type="entry name" value="Rab11BD_RAB3IP_like"/>
    <property type="match status" value="1"/>
</dbReference>
<evidence type="ECO:0000259" key="3">
    <source>
        <dbReference type="Pfam" id="PF06428"/>
    </source>
</evidence>
<name>A0A9P6Y4Z2_RHIOR</name>
<dbReference type="Proteomes" id="UP000717996">
    <property type="component" value="Unassembled WGS sequence"/>
</dbReference>
<dbReference type="Pfam" id="PF06428">
    <property type="entry name" value="Sec2p"/>
    <property type="match status" value="1"/>
</dbReference>
<evidence type="ECO:0000313" key="4">
    <source>
        <dbReference type="EMBL" id="KAG1539342.1"/>
    </source>
</evidence>
<evidence type="ECO:0000313" key="5">
    <source>
        <dbReference type="Proteomes" id="UP000717996"/>
    </source>
</evidence>
<dbReference type="GO" id="GO:0051286">
    <property type="term" value="C:cell tip"/>
    <property type="evidence" value="ECO:0007669"/>
    <property type="project" value="TreeGrafter"/>
</dbReference>
<dbReference type="PANTHER" id="PTHR14430">
    <property type="entry name" value="RABIN3-RELATED"/>
    <property type="match status" value="1"/>
</dbReference>
<reference evidence="4" key="1">
    <citation type="journal article" date="2020" name="Microb. Genom.">
        <title>Genetic diversity of clinical and environmental Mucorales isolates obtained from an investigation of mucormycosis cases among solid organ transplant recipients.</title>
        <authorList>
            <person name="Nguyen M.H."/>
            <person name="Kaul D."/>
            <person name="Muto C."/>
            <person name="Cheng S.J."/>
            <person name="Richter R.A."/>
            <person name="Bruno V.M."/>
            <person name="Liu G."/>
            <person name="Beyhan S."/>
            <person name="Sundermann A.J."/>
            <person name="Mounaud S."/>
            <person name="Pasculle A.W."/>
            <person name="Nierman W.C."/>
            <person name="Driscoll E."/>
            <person name="Cumbie R."/>
            <person name="Clancy C.J."/>
            <person name="Dupont C.L."/>
        </authorList>
    </citation>
    <scope>NUCLEOTIDE SEQUENCE</scope>
    <source>
        <strain evidence="4">GL16</strain>
    </source>
</reference>
<evidence type="ECO:0000256" key="2">
    <source>
        <dbReference type="SAM" id="Coils"/>
    </source>
</evidence>
<dbReference type="GO" id="GO:0005085">
    <property type="term" value="F:guanyl-nucleotide exchange factor activity"/>
    <property type="evidence" value="ECO:0007669"/>
    <property type="project" value="InterPro"/>
</dbReference>
<feature type="coiled-coil region" evidence="2">
    <location>
        <begin position="87"/>
        <end position="185"/>
    </location>
</feature>
<dbReference type="SUPFAM" id="SSF144284">
    <property type="entry name" value="Sec2 N-terminal region"/>
    <property type="match status" value="1"/>
</dbReference>
<keyword evidence="1 2" id="KW-0175">Coiled coil</keyword>